<accession>A0A9P6BWB1</accession>
<dbReference type="AlphaFoldDB" id="A0A9P6BWB1"/>
<dbReference type="EMBL" id="MU152590">
    <property type="protein sequence ID" value="KAF9440363.1"/>
    <property type="molecule type" value="Genomic_DNA"/>
</dbReference>
<keyword evidence="2" id="KW-1185">Reference proteome</keyword>
<protein>
    <submittedName>
        <fullName evidence="1">Uncharacterized protein</fullName>
    </submittedName>
</protein>
<name>A0A9P6BWB1_9AGAR</name>
<reference evidence="1" key="1">
    <citation type="submission" date="2020-11" db="EMBL/GenBank/DDBJ databases">
        <authorList>
            <consortium name="DOE Joint Genome Institute"/>
            <person name="Ahrendt S."/>
            <person name="Riley R."/>
            <person name="Andreopoulos W."/>
            <person name="Labutti K."/>
            <person name="Pangilinan J."/>
            <person name="Ruiz-Duenas F.J."/>
            <person name="Barrasa J.M."/>
            <person name="Sanchez-Garcia M."/>
            <person name="Camarero S."/>
            <person name="Miyauchi S."/>
            <person name="Serrano A."/>
            <person name="Linde D."/>
            <person name="Babiker R."/>
            <person name="Drula E."/>
            <person name="Ayuso-Fernandez I."/>
            <person name="Pacheco R."/>
            <person name="Padilla G."/>
            <person name="Ferreira P."/>
            <person name="Barriuso J."/>
            <person name="Kellner H."/>
            <person name="Castanera R."/>
            <person name="Alfaro M."/>
            <person name="Ramirez L."/>
            <person name="Pisabarro A.G."/>
            <person name="Kuo A."/>
            <person name="Tritt A."/>
            <person name="Lipzen A."/>
            <person name="He G."/>
            <person name="Yan M."/>
            <person name="Ng V."/>
            <person name="Cullen D."/>
            <person name="Martin F."/>
            <person name="Rosso M.-N."/>
            <person name="Henrissat B."/>
            <person name="Hibbett D."/>
            <person name="Martinez A.T."/>
            <person name="Grigoriev I.V."/>
        </authorList>
    </citation>
    <scope>NUCLEOTIDE SEQUENCE</scope>
    <source>
        <strain evidence="1">MF-IS2</strain>
    </source>
</reference>
<proteinExistence type="predicted"/>
<comment type="caution">
    <text evidence="1">The sequence shown here is derived from an EMBL/GenBank/DDBJ whole genome shotgun (WGS) entry which is preliminary data.</text>
</comment>
<gene>
    <name evidence="1" type="ORF">P691DRAFT_126671</name>
</gene>
<evidence type="ECO:0000313" key="1">
    <source>
        <dbReference type="EMBL" id="KAF9440363.1"/>
    </source>
</evidence>
<organism evidence="1 2">
    <name type="scientific">Macrolepiota fuliginosa MF-IS2</name>
    <dbReference type="NCBI Taxonomy" id="1400762"/>
    <lineage>
        <taxon>Eukaryota</taxon>
        <taxon>Fungi</taxon>
        <taxon>Dikarya</taxon>
        <taxon>Basidiomycota</taxon>
        <taxon>Agaricomycotina</taxon>
        <taxon>Agaricomycetes</taxon>
        <taxon>Agaricomycetidae</taxon>
        <taxon>Agaricales</taxon>
        <taxon>Agaricineae</taxon>
        <taxon>Agaricaceae</taxon>
        <taxon>Macrolepiota</taxon>
    </lineage>
</organism>
<evidence type="ECO:0000313" key="2">
    <source>
        <dbReference type="Proteomes" id="UP000807342"/>
    </source>
</evidence>
<sequence length="125" mass="13592">MTKPEVEPDLNTGQVLLIQADTAACDGSPSPLQQSPRPSLTILSISDVPQSSDGEPHRTLPVSGTIVCGKYTCCIVQIGRWSERGRRGVTTYMQGSHLPNKLSCGLESILQVTLIDDIDVLERFR</sequence>
<dbReference type="Proteomes" id="UP000807342">
    <property type="component" value="Unassembled WGS sequence"/>
</dbReference>